<evidence type="ECO:0000313" key="1">
    <source>
        <dbReference type="EMBL" id="NNF08586.1"/>
    </source>
</evidence>
<dbReference type="Proteomes" id="UP000547674">
    <property type="component" value="Unassembled WGS sequence"/>
</dbReference>
<evidence type="ECO:0000313" key="2">
    <source>
        <dbReference type="Proteomes" id="UP000547674"/>
    </source>
</evidence>
<evidence type="ECO:0008006" key="3">
    <source>
        <dbReference type="Google" id="ProtNLM"/>
    </source>
</evidence>
<protein>
    <recommendedName>
        <fullName evidence="3">TonB-dependent receptor</fullName>
    </recommendedName>
</protein>
<reference evidence="1 2" key="1">
    <citation type="submission" date="2020-03" db="EMBL/GenBank/DDBJ databases">
        <title>Metabolic flexibility allows generalist bacteria to become dominant in a frequently disturbed ecosystem.</title>
        <authorList>
            <person name="Chen Y.-J."/>
            <person name="Leung P.M."/>
            <person name="Bay S.K."/>
            <person name="Hugenholtz P."/>
            <person name="Kessler A.J."/>
            <person name="Shelley G."/>
            <person name="Waite D.W."/>
            <person name="Cook P.L."/>
            <person name="Greening C."/>
        </authorList>
    </citation>
    <scope>NUCLEOTIDE SEQUENCE [LARGE SCALE GENOMIC DNA]</scope>
    <source>
        <strain evidence="1">SS_bin_28</strain>
    </source>
</reference>
<dbReference type="SUPFAM" id="SSF56935">
    <property type="entry name" value="Porins"/>
    <property type="match status" value="1"/>
</dbReference>
<proteinExistence type="predicted"/>
<gene>
    <name evidence="1" type="ORF">HKN21_17625</name>
</gene>
<dbReference type="EMBL" id="JABDJR010000705">
    <property type="protein sequence ID" value="NNF08586.1"/>
    <property type="molecule type" value="Genomic_DNA"/>
</dbReference>
<accession>A0A7Y2H403</accession>
<dbReference type="AlphaFoldDB" id="A0A7Y2H403"/>
<organism evidence="1 2">
    <name type="scientific">Eiseniibacteriota bacterium</name>
    <dbReference type="NCBI Taxonomy" id="2212470"/>
    <lineage>
        <taxon>Bacteria</taxon>
        <taxon>Candidatus Eiseniibacteriota</taxon>
    </lineage>
</organism>
<name>A0A7Y2H403_UNCEI</name>
<sequence>MAVKSPVGGVLGFGGGARTTGFAEGGFSGRFGSLEVRARGEAIRTEEPKRLPLSQRAAATVHVGQNISGGRWSLEGSGFGREEGAHRVQRNADVFELQPIDGESWGGTFHWSTPGESFGLHQFRLSHQNSRLNIPERLRYRYRETDLGASGSRRAYNGRWHATGNLRWSQARALDGEKNVLSPETRVARQWDNGFYVGLVGALYDADGLLLPVIGYDRKLQHDLRVYVASEPQMKLSSFEDTFFQNGDWNIPALGRKPFRQSLDGRLGFEWRPNPSFDFGMQANWFGGKHFGTWTFEEGLWVETFLDQVQGTVLSGQLAMGSSLRLEIRGERRWVDQGKEPVPFLATQHGEAKLSLGNDLYRLATRWVAVRGRTDHLGESFGDFLRGDVELTYRSRRHLEYSLRIENIANAADRRWPGYPAYGRGVFGGLRWLFGSGG</sequence>
<comment type="caution">
    <text evidence="1">The sequence shown here is derived from an EMBL/GenBank/DDBJ whole genome shotgun (WGS) entry which is preliminary data.</text>
</comment>